<dbReference type="AlphaFoldDB" id="A0A3N1HM56"/>
<gene>
    <name evidence="2" type="ORF">EDC03_1201</name>
</gene>
<organism evidence="2 3">
    <name type="scientific">Pseudokineococcus lusitanus</name>
    <dbReference type="NCBI Taxonomy" id="763993"/>
    <lineage>
        <taxon>Bacteria</taxon>
        <taxon>Bacillati</taxon>
        <taxon>Actinomycetota</taxon>
        <taxon>Actinomycetes</taxon>
        <taxon>Kineosporiales</taxon>
        <taxon>Kineosporiaceae</taxon>
        <taxon>Pseudokineococcus</taxon>
    </lineage>
</organism>
<protein>
    <submittedName>
        <fullName evidence="2">Uncharacterized protein</fullName>
    </submittedName>
</protein>
<proteinExistence type="predicted"/>
<dbReference type="Proteomes" id="UP000276232">
    <property type="component" value="Unassembled WGS sequence"/>
</dbReference>
<evidence type="ECO:0000256" key="1">
    <source>
        <dbReference type="SAM" id="SignalP"/>
    </source>
</evidence>
<comment type="caution">
    <text evidence="2">The sequence shown here is derived from an EMBL/GenBank/DDBJ whole genome shotgun (WGS) entry which is preliminary data.</text>
</comment>
<keyword evidence="1" id="KW-0732">Signal</keyword>
<name>A0A3N1HM56_9ACTN</name>
<dbReference type="RefSeq" id="WP_158674216.1">
    <property type="nucleotide sequence ID" value="NZ_RJKN01000003.1"/>
</dbReference>
<evidence type="ECO:0000313" key="3">
    <source>
        <dbReference type="Proteomes" id="UP000276232"/>
    </source>
</evidence>
<reference evidence="2 3" key="1">
    <citation type="journal article" date="2015" name="Stand. Genomic Sci.">
        <title>Genomic Encyclopedia of Bacterial and Archaeal Type Strains, Phase III: the genomes of soil and plant-associated and newly described type strains.</title>
        <authorList>
            <person name="Whitman W.B."/>
            <person name="Woyke T."/>
            <person name="Klenk H.P."/>
            <person name="Zhou Y."/>
            <person name="Lilburn T.G."/>
            <person name="Beck B.J."/>
            <person name="De Vos P."/>
            <person name="Vandamme P."/>
            <person name="Eisen J.A."/>
            <person name="Garrity G."/>
            <person name="Hugenholtz P."/>
            <person name="Kyrpides N.C."/>
        </authorList>
    </citation>
    <scope>NUCLEOTIDE SEQUENCE [LARGE SCALE GENOMIC DNA]</scope>
    <source>
        <strain evidence="2 3">CECT 7306</strain>
    </source>
</reference>
<dbReference type="EMBL" id="RJKN01000003">
    <property type="protein sequence ID" value="ROP43608.1"/>
    <property type="molecule type" value="Genomic_DNA"/>
</dbReference>
<sequence>MDRRHHRRGAVAATLAAALLVGGGATAVATAATGTDAAATTAATSSVTTTAASTARIVRTDAPLTLRVGAPRQTIQIAVQTNEPMDAARVSLVGGSGRVGPQGTSTKALPGRPTTQRADVVLDVTQLPGWGRLGWELSGWRTSDGSCTLVDHTVRVDVRAHSQAALTAVKRSGEKVRVQGALRAYHTVKQQMVPWAGRPVEIQRHDGKSWQRVATATTTKAGAVDLSVTAPRGSYLRVVAADTGRIWGVTSDGIRV</sequence>
<feature type="signal peptide" evidence="1">
    <location>
        <begin position="1"/>
        <end position="31"/>
    </location>
</feature>
<keyword evidence="3" id="KW-1185">Reference proteome</keyword>
<accession>A0A3N1HM56</accession>
<feature type="chain" id="PRO_5038464598" evidence="1">
    <location>
        <begin position="32"/>
        <end position="256"/>
    </location>
</feature>
<evidence type="ECO:0000313" key="2">
    <source>
        <dbReference type="EMBL" id="ROP43608.1"/>
    </source>
</evidence>
<dbReference type="InParanoid" id="A0A3N1HM56"/>